<feature type="compositionally biased region" description="Basic and acidic residues" evidence="1">
    <location>
        <begin position="270"/>
        <end position="281"/>
    </location>
</feature>
<dbReference type="EMBL" id="JACHGV010000001">
    <property type="protein sequence ID" value="MBB6074274.1"/>
    <property type="molecule type" value="Genomic_DNA"/>
</dbReference>
<feature type="compositionally biased region" description="Basic and acidic residues" evidence="1">
    <location>
        <begin position="12"/>
        <end position="23"/>
    </location>
</feature>
<accession>A0A7W9T5A8</accession>
<dbReference type="AlphaFoldDB" id="A0A7W9T5A8"/>
<gene>
    <name evidence="3" type="ORF">HNR57_000158</name>
</gene>
<feature type="domain" description="DUF6777" evidence="2">
    <location>
        <begin position="111"/>
        <end position="273"/>
    </location>
</feature>
<sequence>MSEANNSDELPETGRGEREDEVRTPTGASVLACVLPAALLLSGCGGSTGHAGPTGLGDDAGAGGELLLLAAADPGPDPFTDSTALTAATPSPAPRTPDGTERAFTASAGPRSLSGGTPGLYAGTERTGSCDIGRQIGHLTRDPARGRAFAEAAGISPASVPDHVRALTPVVLRADTRVTGHGFRAGRITRHQSVLQAGTAVLVDDHGLPRLRCACGNPLRPPAATRGTPVTTGTPWPGYRPDEVIVVTPAPRAVTGFTIIDGTSRTWIERRTGHDVRHDRALPPPNGATRPPQPSRTPQPSLTPEPGTDGASPWDAPADTSLPDTHAAPDTPADTGTDTDIGTSAPPAEETAPPPGLPSGPEDPGDPDEVGPDTVPDNPDPADGAGLIPDDRAAQRIPGSPTDVFTD</sequence>
<name>A0A7W9T5A8_9ACTN</name>
<comment type="caution">
    <text evidence="3">The sequence shown here is derived from an EMBL/GenBank/DDBJ whole genome shotgun (WGS) entry which is preliminary data.</text>
</comment>
<keyword evidence="4" id="KW-1185">Reference proteome</keyword>
<protein>
    <recommendedName>
        <fullName evidence="2">DUF6777 domain-containing protein</fullName>
    </recommendedName>
</protein>
<evidence type="ECO:0000256" key="1">
    <source>
        <dbReference type="SAM" id="MobiDB-lite"/>
    </source>
</evidence>
<dbReference type="Proteomes" id="UP000591537">
    <property type="component" value="Unassembled WGS sequence"/>
</dbReference>
<reference evidence="3 4" key="1">
    <citation type="submission" date="2020-08" db="EMBL/GenBank/DDBJ databases">
        <title>Genomic Encyclopedia of Type Strains, Phase IV (KMG-IV): sequencing the most valuable type-strain genomes for metagenomic binning, comparative biology and taxonomic classification.</title>
        <authorList>
            <person name="Goeker M."/>
        </authorList>
    </citation>
    <scope>NUCLEOTIDE SEQUENCE [LARGE SCALE GENOMIC DNA]</scope>
    <source>
        <strain evidence="3 4">DSM 43350</strain>
    </source>
</reference>
<feature type="region of interest" description="Disordered" evidence="1">
    <location>
        <begin position="70"/>
        <end position="120"/>
    </location>
</feature>
<organism evidence="3 4">
    <name type="scientific">Streptomyces paradoxus</name>
    <dbReference type="NCBI Taxonomy" id="66375"/>
    <lineage>
        <taxon>Bacteria</taxon>
        <taxon>Bacillati</taxon>
        <taxon>Actinomycetota</taxon>
        <taxon>Actinomycetes</taxon>
        <taxon>Kitasatosporales</taxon>
        <taxon>Streptomycetaceae</taxon>
        <taxon>Streptomyces</taxon>
    </lineage>
</organism>
<feature type="region of interest" description="Disordered" evidence="1">
    <location>
        <begin position="1"/>
        <end position="24"/>
    </location>
</feature>
<feature type="region of interest" description="Disordered" evidence="1">
    <location>
        <begin position="270"/>
        <end position="407"/>
    </location>
</feature>
<evidence type="ECO:0000313" key="3">
    <source>
        <dbReference type="EMBL" id="MBB6074274.1"/>
    </source>
</evidence>
<feature type="compositionally biased region" description="Pro residues" evidence="1">
    <location>
        <begin position="282"/>
        <end position="303"/>
    </location>
</feature>
<proteinExistence type="predicted"/>
<feature type="compositionally biased region" description="Low complexity" evidence="1">
    <location>
        <begin position="323"/>
        <end position="351"/>
    </location>
</feature>
<evidence type="ECO:0000313" key="4">
    <source>
        <dbReference type="Proteomes" id="UP000591537"/>
    </source>
</evidence>
<dbReference type="RefSeq" id="WP_313672932.1">
    <property type="nucleotide sequence ID" value="NZ_BAAARS010000001.1"/>
</dbReference>
<evidence type="ECO:0000259" key="2">
    <source>
        <dbReference type="Pfam" id="PF20568"/>
    </source>
</evidence>
<dbReference type="Pfam" id="PF20568">
    <property type="entry name" value="DUF6777"/>
    <property type="match status" value="1"/>
</dbReference>
<dbReference type="InterPro" id="IPR046704">
    <property type="entry name" value="DUF6777"/>
</dbReference>